<reference evidence="1 2" key="1">
    <citation type="submission" date="2023-06" db="EMBL/GenBank/DDBJ databases">
        <authorList>
            <person name="Oyuntsetseg B."/>
            <person name="Kim S.B."/>
        </authorList>
    </citation>
    <scope>NUCLEOTIDE SEQUENCE [LARGE SCALE GENOMIC DNA]</scope>
    <source>
        <strain evidence="1 2">2-15</strain>
    </source>
</reference>
<proteinExistence type="predicted"/>
<dbReference type="GO" id="GO:0008168">
    <property type="term" value="F:methyltransferase activity"/>
    <property type="evidence" value="ECO:0007669"/>
    <property type="project" value="UniProtKB-KW"/>
</dbReference>
<keyword evidence="1" id="KW-0489">Methyltransferase</keyword>
<evidence type="ECO:0000313" key="2">
    <source>
        <dbReference type="Proteomes" id="UP001236014"/>
    </source>
</evidence>
<dbReference type="InterPro" id="IPR006764">
    <property type="entry name" value="SAM_dep_MeTrfase_SAV2177_type"/>
</dbReference>
<name>A0A9Y2ILV6_9PSEU</name>
<dbReference type="Proteomes" id="UP001236014">
    <property type="component" value="Chromosome"/>
</dbReference>
<dbReference type="Gene3D" id="3.40.50.150">
    <property type="entry name" value="Vaccinia Virus protein VP39"/>
    <property type="match status" value="1"/>
</dbReference>
<organism evidence="1 2">
    <name type="scientific">Amycolatopsis carbonis</name>
    <dbReference type="NCBI Taxonomy" id="715471"/>
    <lineage>
        <taxon>Bacteria</taxon>
        <taxon>Bacillati</taxon>
        <taxon>Actinomycetota</taxon>
        <taxon>Actinomycetes</taxon>
        <taxon>Pseudonocardiales</taxon>
        <taxon>Pseudonocardiaceae</taxon>
        <taxon>Amycolatopsis</taxon>
    </lineage>
</organism>
<dbReference type="InterPro" id="IPR029063">
    <property type="entry name" value="SAM-dependent_MTases_sf"/>
</dbReference>
<dbReference type="SUPFAM" id="SSF53335">
    <property type="entry name" value="S-adenosyl-L-methionine-dependent methyltransferases"/>
    <property type="match status" value="1"/>
</dbReference>
<evidence type="ECO:0000313" key="1">
    <source>
        <dbReference type="EMBL" id="WIX80988.1"/>
    </source>
</evidence>
<dbReference type="GO" id="GO:0032259">
    <property type="term" value="P:methylation"/>
    <property type="evidence" value="ECO:0007669"/>
    <property type="project" value="UniProtKB-KW"/>
</dbReference>
<gene>
    <name evidence="1" type="ORF">QRX50_09615</name>
</gene>
<dbReference type="AlphaFoldDB" id="A0A9Y2ILV6"/>
<accession>A0A9Y2ILV6</accession>
<keyword evidence="2" id="KW-1185">Reference proteome</keyword>
<sequence>MADHRAPVDFDRPSNARVYDALMGGRDHYAADRAVLRQILELAPAAQTMAQEVRQWLVRAVRMLTDRLGVDQFLDLGSGFPTVENTHEVAQRANPEAHVVYVDHDPVVQAHGRALLAENDYTHMVGADLLEPERTLAHPDVTAHLDFERPLGLILCAVVHHIADYAVAQAAVKAYVDALAPGSYLVLLHQHNPADGSAAAELATALESRLAATGLDTVYRTREEIASLFTGLELVAPGLTHPHLWWPVGPRLAPLTPTNFTTLAGVARVP</sequence>
<dbReference type="Pfam" id="PF04672">
    <property type="entry name" value="Methyltransf_19"/>
    <property type="match status" value="1"/>
</dbReference>
<keyword evidence="1" id="KW-0808">Transferase</keyword>
<dbReference type="EC" id="2.1.1.-" evidence="1"/>
<dbReference type="RefSeq" id="WP_285971600.1">
    <property type="nucleotide sequence ID" value="NZ_CP127294.1"/>
</dbReference>
<protein>
    <submittedName>
        <fullName evidence="1">SAM-dependent methyltransferase</fullName>
        <ecNumber evidence="1">2.1.1.-</ecNumber>
    </submittedName>
</protein>
<dbReference type="EMBL" id="CP127294">
    <property type="protein sequence ID" value="WIX80988.1"/>
    <property type="molecule type" value="Genomic_DNA"/>
</dbReference>
<dbReference type="KEGG" id="acab:QRX50_09615"/>
<dbReference type="PIRSF" id="PIRSF017393">
    <property type="entry name" value="MTase_SAV2177"/>
    <property type="match status" value="1"/>
</dbReference>